<accession>A0AAV9NHJ8</accession>
<keyword evidence="2" id="KW-1185">Reference proteome</keyword>
<dbReference type="GeneID" id="89979767"/>
<dbReference type="EMBL" id="JAVRRD010000006">
    <property type="protein sequence ID" value="KAK5057617.1"/>
    <property type="molecule type" value="Genomic_DNA"/>
</dbReference>
<dbReference type="SUPFAM" id="SSF53756">
    <property type="entry name" value="UDP-Glycosyltransferase/glycogen phosphorylase"/>
    <property type="match status" value="1"/>
</dbReference>
<evidence type="ECO:0000313" key="1">
    <source>
        <dbReference type="EMBL" id="KAK5057617.1"/>
    </source>
</evidence>
<protein>
    <submittedName>
        <fullName evidence="1">Uncharacterized protein</fullName>
    </submittedName>
</protein>
<proteinExistence type="predicted"/>
<dbReference type="AlphaFoldDB" id="A0AAV9NHJ8"/>
<comment type="caution">
    <text evidence="1">The sequence shown here is derived from an EMBL/GenBank/DDBJ whole genome shotgun (WGS) entry which is preliminary data.</text>
</comment>
<organism evidence="1 2">
    <name type="scientific">Exophiala bonariae</name>
    <dbReference type="NCBI Taxonomy" id="1690606"/>
    <lineage>
        <taxon>Eukaryota</taxon>
        <taxon>Fungi</taxon>
        <taxon>Dikarya</taxon>
        <taxon>Ascomycota</taxon>
        <taxon>Pezizomycotina</taxon>
        <taxon>Eurotiomycetes</taxon>
        <taxon>Chaetothyriomycetidae</taxon>
        <taxon>Chaetothyriales</taxon>
        <taxon>Herpotrichiellaceae</taxon>
        <taxon>Exophiala</taxon>
    </lineage>
</organism>
<gene>
    <name evidence="1" type="ORF">LTR84_011617</name>
</gene>
<name>A0AAV9NHJ8_9EURO</name>
<reference evidence="1 2" key="1">
    <citation type="submission" date="2023-08" db="EMBL/GenBank/DDBJ databases">
        <title>Black Yeasts Isolated from many extreme environments.</title>
        <authorList>
            <person name="Coleine C."/>
            <person name="Stajich J.E."/>
            <person name="Selbmann L."/>
        </authorList>
    </citation>
    <scope>NUCLEOTIDE SEQUENCE [LARGE SCALE GENOMIC DNA]</scope>
    <source>
        <strain evidence="1 2">CCFEE 5792</strain>
    </source>
</reference>
<evidence type="ECO:0000313" key="2">
    <source>
        <dbReference type="Proteomes" id="UP001358417"/>
    </source>
</evidence>
<dbReference type="Gene3D" id="3.40.50.2000">
    <property type="entry name" value="Glycogen Phosphorylase B"/>
    <property type="match status" value="1"/>
</dbReference>
<dbReference type="RefSeq" id="XP_064708735.1">
    <property type="nucleotide sequence ID" value="XM_064855146.1"/>
</dbReference>
<dbReference type="Proteomes" id="UP001358417">
    <property type="component" value="Unassembled WGS sequence"/>
</dbReference>
<sequence>MAQKVHVFCVPFPGAGHAVNMFNAALTIANHEIITHVLVMSMKEAERWMKATGQDDNPNTQLELLANGKWEDWHPEEPRELVMQVRSPEFDQAVRATIEDVKRRFPADRATALVCNALMGTMPELAKAYRLQLYILQPTASESISLSDAMYYVLHKTP</sequence>